<evidence type="ECO:0000313" key="9">
    <source>
        <dbReference type="EMBL" id="EQM83635.1"/>
    </source>
</evidence>
<dbReference type="PATRIC" id="fig|1333857.3.peg.638"/>
<dbReference type="GO" id="GO:0005886">
    <property type="term" value="C:plasma membrane"/>
    <property type="evidence" value="ECO:0007669"/>
    <property type="project" value="UniProtKB-SubCell"/>
</dbReference>
<evidence type="ECO:0000256" key="7">
    <source>
        <dbReference type="SAM" id="Phobius"/>
    </source>
</evidence>
<comment type="caution">
    <text evidence="9">The sequence shown here is derived from an EMBL/GenBank/DDBJ whole genome shotgun (WGS) entry which is preliminary data.</text>
</comment>
<evidence type="ECO:0000256" key="1">
    <source>
        <dbReference type="ARBA" id="ARBA00004651"/>
    </source>
</evidence>
<evidence type="ECO:0000259" key="8">
    <source>
        <dbReference type="Pfam" id="PF09335"/>
    </source>
</evidence>
<organism evidence="9 10">
    <name type="scientific">Microbacterium maritypicum MF109</name>
    <dbReference type="NCBI Taxonomy" id="1333857"/>
    <lineage>
        <taxon>Bacteria</taxon>
        <taxon>Bacillati</taxon>
        <taxon>Actinomycetota</taxon>
        <taxon>Actinomycetes</taxon>
        <taxon>Micrococcales</taxon>
        <taxon>Microbacteriaceae</taxon>
        <taxon>Microbacterium</taxon>
    </lineage>
</organism>
<evidence type="ECO:0000256" key="5">
    <source>
        <dbReference type="ARBA" id="ARBA00022989"/>
    </source>
</evidence>
<evidence type="ECO:0000256" key="4">
    <source>
        <dbReference type="ARBA" id="ARBA00022692"/>
    </source>
</evidence>
<evidence type="ECO:0000256" key="3">
    <source>
        <dbReference type="ARBA" id="ARBA00022475"/>
    </source>
</evidence>
<evidence type="ECO:0000256" key="2">
    <source>
        <dbReference type="ARBA" id="ARBA00010792"/>
    </source>
</evidence>
<feature type="transmembrane region" description="Helical" evidence="7">
    <location>
        <begin position="20"/>
        <end position="49"/>
    </location>
</feature>
<keyword evidence="5 7" id="KW-1133">Transmembrane helix</keyword>
<feature type="transmembrane region" description="Helical" evidence="7">
    <location>
        <begin position="141"/>
        <end position="166"/>
    </location>
</feature>
<dbReference type="InterPro" id="IPR032816">
    <property type="entry name" value="VTT_dom"/>
</dbReference>
<keyword evidence="4 7" id="KW-0812">Transmembrane</keyword>
<feature type="transmembrane region" description="Helical" evidence="7">
    <location>
        <begin position="56"/>
        <end position="78"/>
    </location>
</feature>
<dbReference type="PANTHER" id="PTHR42709:SF6">
    <property type="entry name" value="UNDECAPRENYL PHOSPHATE TRANSPORTER A"/>
    <property type="match status" value="1"/>
</dbReference>
<dbReference type="InterPro" id="IPR051311">
    <property type="entry name" value="DedA_domain"/>
</dbReference>
<keyword evidence="3" id="KW-1003">Cell membrane</keyword>
<reference evidence="9 10" key="1">
    <citation type="journal article" date="2013" name="Genome Announc.">
        <title>Whole-genome sequences of five oyster-associated bacteria show potential for crude oil hydrocarbon degradation.</title>
        <authorList>
            <person name="Chauhan A."/>
            <person name="Green S."/>
            <person name="Pathak A."/>
            <person name="Thomas J."/>
            <person name="Venkatramanan R."/>
        </authorList>
    </citation>
    <scope>NUCLEOTIDE SEQUENCE [LARGE SCALE GENOMIC DNA]</scope>
    <source>
        <strain evidence="9 10">MF109</strain>
    </source>
</reference>
<feature type="domain" description="VTT" evidence="8">
    <location>
        <begin position="35"/>
        <end position="160"/>
    </location>
</feature>
<dbReference type="PANTHER" id="PTHR42709">
    <property type="entry name" value="ALKALINE PHOSPHATASE LIKE PROTEIN"/>
    <property type="match status" value="1"/>
</dbReference>
<evidence type="ECO:0000256" key="6">
    <source>
        <dbReference type="ARBA" id="ARBA00023136"/>
    </source>
</evidence>
<name>T5KZ90_MICMQ</name>
<sequence length="197" mass="20354">MGDVPTDLLTASLASPWSLAVMSLLVVGDAFFVVVPGEVAVTALGAVAVTTGSPPLWAVVVCAAVAAAVGDACCYLIGRSVGTERWRWMRMPRVQQALVWARRRLDGGMATVLFTARFVPFARLAINLVAGASRIHPPRYLALVALAATGWALYQAAVGAAVAAILPGGPLVAVPVSIVLAIGLGAVIDLCVRRTRG</sequence>
<dbReference type="AlphaFoldDB" id="T5KZ90"/>
<keyword evidence="6 7" id="KW-0472">Membrane</keyword>
<accession>T5KZ90</accession>
<comment type="similarity">
    <text evidence="2">Belongs to the DedA family.</text>
</comment>
<gene>
    <name evidence="9" type="ORF">L687_12040</name>
</gene>
<comment type="subcellular location">
    <subcellularLocation>
        <location evidence="1">Cell membrane</location>
        <topology evidence="1">Multi-pass membrane protein</topology>
    </subcellularLocation>
</comment>
<proteinExistence type="inferred from homology"/>
<dbReference type="Pfam" id="PF09335">
    <property type="entry name" value="VTT_dom"/>
    <property type="match status" value="1"/>
</dbReference>
<dbReference type="EMBL" id="ATAO01000068">
    <property type="protein sequence ID" value="EQM83635.1"/>
    <property type="molecule type" value="Genomic_DNA"/>
</dbReference>
<protein>
    <recommendedName>
        <fullName evidence="8">VTT domain-containing protein</fullName>
    </recommendedName>
</protein>
<dbReference type="Proteomes" id="UP000016033">
    <property type="component" value="Unassembled WGS sequence"/>
</dbReference>
<feature type="transmembrane region" description="Helical" evidence="7">
    <location>
        <begin position="172"/>
        <end position="192"/>
    </location>
</feature>
<evidence type="ECO:0000313" key="10">
    <source>
        <dbReference type="Proteomes" id="UP000016033"/>
    </source>
</evidence>